<dbReference type="RefSeq" id="WP_204631537.1">
    <property type="nucleotide sequence ID" value="NZ_BSOC01000003.1"/>
</dbReference>
<dbReference type="InterPro" id="IPR025406">
    <property type="entry name" value="DUF4132"/>
</dbReference>
<accession>A0ABS2KFR9</accession>
<protein>
    <submittedName>
        <fullName evidence="2">DUF4132 domain-containing protein</fullName>
    </submittedName>
</protein>
<dbReference type="Pfam" id="PF13569">
    <property type="entry name" value="DUF4132"/>
    <property type="match status" value="1"/>
</dbReference>
<evidence type="ECO:0000313" key="2">
    <source>
        <dbReference type="EMBL" id="MBM7129944.1"/>
    </source>
</evidence>
<proteinExistence type="predicted"/>
<feature type="domain" description="DUF4132" evidence="1">
    <location>
        <begin position="911"/>
        <end position="1094"/>
    </location>
</feature>
<organism evidence="2 3">
    <name type="scientific">Dyella mobilis</name>
    <dbReference type="NCBI Taxonomy" id="1849582"/>
    <lineage>
        <taxon>Bacteria</taxon>
        <taxon>Pseudomonadati</taxon>
        <taxon>Pseudomonadota</taxon>
        <taxon>Gammaproteobacteria</taxon>
        <taxon>Lysobacterales</taxon>
        <taxon>Rhodanobacteraceae</taxon>
        <taxon>Dyella</taxon>
    </lineage>
</organism>
<gene>
    <name evidence="2" type="ORF">ISS99_10425</name>
</gene>
<reference evidence="2" key="1">
    <citation type="submission" date="2020-10" db="EMBL/GenBank/DDBJ databases">
        <title>Phylogeny of dyella-like bacteria.</title>
        <authorList>
            <person name="Fu J."/>
        </authorList>
    </citation>
    <scope>NUCLEOTIDE SEQUENCE</scope>
    <source>
        <strain evidence="2">DHON07</strain>
    </source>
</reference>
<evidence type="ECO:0000259" key="1">
    <source>
        <dbReference type="Pfam" id="PF13569"/>
    </source>
</evidence>
<evidence type="ECO:0000313" key="3">
    <source>
        <dbReference type="Proteomes" id="UP001430193"/>
    </source>
</evidence>
<sequence>MLSGSPESVLGELQKYKAVCAQIRVTGYLKSSTSIHPVALYPGFDDIPIDVLVRWTRVLAAAYSALNARQWTLALPGDVREPEALLTHASGVNHSVQSNQKGDIQHVTAVGVEKLLAALGLQPSALLLAAFSMPAQRLWMFDYRAKMVTDLIGYAEAVERHCEVLRPTLFLPLPPQRLHAIDMLGAASDAALIPFTSEIAELATAGNKQVRQAVDALLSRTDSKGLDALKRLAREAKPDQRATALQKIWQIATAGKDEPLETFAVQTASADNAASVRALVLEWNAANESASAGADQYQFETPTIDWSIPNKSQIEGLLDKLDVQVEQSVRHANQQLQERYDRESANAPVKWKPHFVAALEKGEFKKFRSYLMSDETKPVSPVELHRRLSHSHLVPALRTLAADSAFPTTLLLKSLAYFSLLNQHAGVLSGTAITMLSERYRATGHPTLLEISEMLNALGVDGADSLTSAYCNPWDSTVQKTWTQDAAWPFFAKNLATLLRFIDPLRTRHYMLDRKLAYKAVATLPEPPVALINTLYDIALGDAKLDRVLAQAALANLPNKEPRIISALSAGKAERRTVAAQWLGQLRHQPAIPALEKAVSVERLDIPKGAMLDALQMMGQPIEKYLNRDALLADATKSLAKGEPKELAWFPWNALPEITWADSGEPVPAPIVRWFLIQAVKQKVVEPNAILRKYCGMFAARQREALGQFVLETWLAEDIRPINADEAHKAASAQAANTFAQAQAYPALAQSYPQYQGTVEEITARLLPGFLQRPAGSAVDSKGLLAVVGACAGDRAAPAVARYLKQYYGTRASQGKALIATLSWIESPAAIQLMLSIGSRFRTKSFQVEAEKQAKALADRKGWTMDELADRTIPSAGFDESGSLSLSFGPRTFTARLKSDFSVDLFNDEEKPIKALPQPRQDDDAELAKDAKKAWANVKKELKNIVGMQTERLYEALCIGRTWLFDDWQRYVNQHPVMRHVTQRVVWSARREGQVVATFRPLEDGTLTDCRDESVALNPGDVVSIAHPSHLLDDDVKVWQQHLVDYEVPALFQQFGKATYVLPSDRADQKSIADFEGHLLETFALRGRAAKLGYTRGPTEDAGWFSTYEKRYPSLGIVAIIEFTGNPLPETNRTVALLKMSFASTEDAGWQRATIPLGDIPSVLLSESYNDMRAIAAEGPGFDPEWQKKSQY</sequence>
<comment type="caution">
    <text evidence="2">The sequence shown here is derived from an EMBL/GenBank/DDBJ whole genome shotgun (WGS) entry which is preliminary data.</text>
</comment>
<keyword evidence="3" id="KW-1185">Reference proteome</keyword>
<dbReference type="Proteomes" id="UP001430193">
    <property type="component" value="Unassembled WGS sequence"/>
</dbReference>
<name>A0ABS2KFR9_9GAMM</name>
<dbReference type="EMBL" id="JADIKF010000038">
    <property type="protein sequence ID" value="MBM7129944.1"/>
    <property type="molecule type" value="Genomic_DNA"/>
</dbReference>